<dbReference type="EMBL" id="JAADJZ010000018">
    <property type="protein sequence ID" value="KAF2868823.1"/>
    <property type="molecule type" value="Genomic_DNA"/>
</dbReference>
<organism evidence="2 3">
    <name type="scientific">Massariosphaeria phaeospora</name>
    <dbReference type="NCBI Taxonomy" id="100035"/>
    <lineage>
        <taxon>Eukaryota</taxon>
        <taxon>Fungi</taxon>
        <taxon>Dikarya</taxon>
        <taxon>Ascomycota</taxon>
        <taxon>Pezizomycotina</taxon>
        <taxon>Dothideomycetes</taxon>
        <taxon>Pleosporomycetidae</taxon>
        <taxon>Pleosporales</taxon>
        <taxon>Pleosporales incertae sedis</taxon>
        <taxon>Massariosphaeria</taxon>
    </lineage>
</organism>
<protein>
    <submittedName>
        <fullName evidence="2">Uncharacterized protein</fullName>
    </submittedName>
</protein>
<reference evidence="2 3" key="1">
    <citation type="submission" date="2020-01" db="EMBL/GenBank/DDBJ databases">
        <authorList>
            <consortium name="DOE Joint Genome Institute"/>
            <person name="Haridas S."/>
            <person name="Albert R."/>
            <person name="Binder M."/>
            <person name="Bloem J."/>
            <person name="Labutti K."/>
            <person name="Salamov A."/>
            <person name="Andreopoulos B."/>
            <person name="Baker S.E."/>
            <person name="Barry K."/>
            <person name="Bills G."/>
            <person name="Bluhm B.H."/>
            <person name="Cannon C."/>
            <person name="Castanera R."/>
            <person name="Culley D.E."/>
            <person name="Daum C."/>
            <person name="Ezra D."/>
            <person name="Gonzalez J.B."/>
            <person name="Henrissat B."/>
            <person name="Kuo A."/>
            <person name="Liang C."/>
            <person name="Lipzen A."/>
            <person name="Lutzoni F."/>
            <person name="Magnuson J."/>
            <person name="Mondo S."/>
            <person name="Nolan M."/>
            <person name="Ohm R."/>
            <person name="Pangilinan J."/>
            <person name="Park H.-J.H."/>
            <person name="Ramirez L."/>
            <person name="Alfaro M."/>
            <person name="Sun H."/>
            <person name="Tritt A."/>
            <person name="Yoshinaga Y."/>
            <person name="Zwiers L.-H.L."/>
            <person name="Turgeon B.G."/>
            <person name="Goodwin S.B."/>
            <person name="Spatafora J.W."/>
            <person name="Crous P.W."/>
            <person name="Grigoriev I.V."/>
        </authorList>
    </citation>
    <scope>NUCLEOTIDE SEQUENCE [LARGE SCALE GENOMIC DNA]</scope>
    <source>
        <strain evidence="2 3">CBS 611.86</strain>
    </source>
</reference>
<evidence type="ECO:0000256" key="1">
    <source>
        <dbReference type="SAM" id="MobiDB-lite"/>
    </source>
</evidence>
<dbReference type="Proteomes" id="UP000481861">
    <property type="component" value="Unassembled WGS sequence"/>
</dbReference>
<gene>
    <name evidence="2" type="ORF">BDV95DRAFT_124259</name>
</gene>
<name>A0A7C8M8J9_9PLEO</name>
<sequence length="179" mass="19417">MCSARRTFVARHSGDSTPETRPSGGDEPGPFVLHFDHTVYVVPTANHAPLPGRWAPCKKVAGSSTAIGPGRGHLYSSHMRHLDSSGPPICMRCSVAPAARRRQRLAPSPRRRLAVVSAKHGCCHAGERYGWPSGSAFVRADGPGPGVLWHCGGSYHSQLQLVVRYRRPASHNSKITTRR</sequence>
<dbReference type="AlphaFoldDB" id="A0A7C8M8J9"/>
<accession>A0A7C8M8J9</accession>
<evidence type="ECO:0000313" key="3">
    <source>
        <dbReference type="Proteomes" id="UP000481861"/>
    </source>
</evidence>
<evidence type="ECO:0000313" key="2">
    <source>
        <dbReference type="EMBL" id="KAF2868823.1"/>
    </source>
</evidence>
<proteinExistence type="predicted"/>
<comment type="caution">
    <text evidence="2">The sequence shown here is derived from an EMBL/GenBank/DDBJ whole genome shotgun (WGS) entry which is preliminary data.</text>
</comment>
<keyword evidence="3" id="KW-1185">Reference proteome</keyword>
<feature type="region of interest" description="Disordered" evidence="1">
    <location>
        <begin position="1"/>
        <end position="29"/>
    </location>
</feature>